<evidence type="ECO:0000256" key="1">
    <source>
        <dbReference type="ARBA" id="ARBA00022729"/>
    </source>
</evidence>
<reference evidence="5" key="1">
    <citation type="journal article" date="2019" name="Int. J. Syst. Evol. Microbiol.">
        <title>The Global Catalogue of Microorganisms (GCM) 10K type strain sequencing project: providing services to taxonomists for standard genome sequencing and annotation.</title>
        <authorList>
            <consortium name="The Broad Institute Genomics Platform"/>
            <consortium name="The Broad Institute Genome Sequencing Center for Infectious Disease"/>
            <person name="Wu L."/>
            <person name="Ma J."/>
        </authorList>
    </citation>
    <scope>NUCLEOTIDE SEQUENCE [LARGE SCALE GENOMIC DNA]</scope>
    <source>
        <strain evidence="5">KCTC 52644</strain>
    </source>
</reference>
<dbReference type="EMBL" id="JBHUOL010000010">
    <property type="protein sequence ID" value="MFD2908029.1"/>
    <property type="molecule type" value="Genomic_DNA"/>
</dbReference>
<name>A0ABW5Z5A5_9FLAO</name>
<evidence type="ECO:0000313" key="5">
    <source>
        <dbReference type="Proteomes" id="UP001597549"/>
    </source>
</evidence>
<keyword evidence="5" id="KW-1185">Reference proteome</keyword>
<dbReference type="PANTHER" id="PTHR36504:SF1">
    <property type="entry name" value="LIPOPOLYSACCHARIDE EXPORT SYSTEM PROTEIN LPTA"/>
    <property type="match status" value="1"/>
</dbReference>
<accession>A0ABW5Z5A5</accession>
<dbReference type="Proteomes" id="UP001597549">
    <property type="component" value="Unassembled WGS sequence"/>
</dbReference>
<proteinExistence type="predicted"/>
<feature type="region of interest" description="Disordered" evidence="2">
    <location>
        <begin position="533"/>
        <end position="566"/>
    </location>
</feature>
<feature type="compositionally biased region" description="Low complexity" evidence="2">
    <location>
        <begin position="556"/>
        <end position="566"/>
    </location>
</feature>
<sequence>MKKTFFYTTILFFFVALGLAQENKEITIENSDFIDKNQNEIPGAIVFTGNVRLLHNGVKISCNKAYQFEDEKYIKAFGNVQINQGDSIFLNSKYAEYDGKIELAFATGDVSLRSPESTLVTDTVYFDKKNQEAFYNSYGTIQNKENTLKSKSGRYYLDKKKYKFTTAVTLTNPQSVIKTNNLDFYENNGHAYVFGPTTITSKGNVIYTENGFYDTKKDVGKLTKNSKITYDNKIIEGDDLFFDQKKNYSRGVNNVKITDTINKVIATGHYAELYRNIETKKDSMVLTRKALVKTLIEKDTMYMHGKKIIVSGPQTDRVIRAFDNVRFYKTDMSGKCDSLHSSTKNQLTQLIGNPVLWNGENQMTGDVMHLVGNNETEKLDSLKVLSNAFIIQKDSLSKNGYNQMKGQNLYGRFEDNKLREVDIIKNAESIYYIWTEKNEFVGIRKAVCSRINIEMLDNQIETVTGHKDTESIIYPEDAFPENARRLRGFVWRGDERILTQDDIFPAEELAIDKKVQIEAKSKAIESEIPMEIQKETLEKNSKKSKTKSSPKKPTKAAKQTLKTASK</sequence>
<feature type="compositionally biased region" description="Basic residues" evidence="2">
    <location>
        <begin position="542"/>
        <end position="555"/>
    </location>
</feature>
<dbReference type="Gene3D" id="2.60.450.10">
    <property type="entry name" value="Lipopolysaccharide (LPS) transport protein A like domain"/>
    <property type="match status" value="2"/>
</dbReference>
<dbReference type="PANTHER" id="PTHR36504">
    <property type="entry name" value="LIPOPOLYSACCHARIDE EXPORT SYSTEM PROTEIN LPTA"/>
    <property type="match status" value="1"/>
</dbReference>
<protein>
    <submittedName>
        <fullName evidence="4">OstA-like protein</fullName>
    </submittedName>
</protein>
<evidence type="ECO:0000256" key="2">
    <source>
        <dbReference type="SAM" id="MobiDB-lite"/>
    </source>
</evidence>
<feature type="domain" description="Organic solvent tolerance-like N-terminal" evidence="3">
    <location>
        <begin position="24"/>
        <end position="179"/>
    </location>
</feature>
<dbReference type="InterPro" id="IPR005653">
    <property type="entry name" value="OstA-like_N"/>
</dbReference>
<keyword evidence="1" id="KW-0732">Signal</keyword>
<dbReference type="RefSeq" id="WP_379805051.1">
    <property type="nucleotide sequence ID" value="NZ_JBHUOL010000010.1"/>
</dbReference>
<evidence type="ECO:0000259" key="3">
    <source>
        <dbReference type="Pfam" id="PF13100"/>
    </source>
</evidence>
<dbReference type="Pfam" id="PF13100">
    <property type="entry name" value="OstA_2"/>
    <property type="match status" value="1"/>
</dbReference>
<organism evidence="4 5">
    <name type="scientific">Flavobacterium ardleyense</name>
    <dbReference type="NCBI Taxonomy" id="2038737"/>
    <lineage>
        <taxon>Bacteria</taxon>
        <taxon>Pseudomonadati</taxon>
        <taxon>Bacteroidota</taxon>
        <taxon>Flavobacteriia</taxon>
        <taxon>Flavobacteriales</taxon>
        <taxon>Flavobacteriaceae</taxon>
        <taxon>Flavobacterium</taxon>
    </lineage>
</organism>
<comment type="caution">
    <text evidence="4">The sequence shown here is derived from an EMBL/GenBank/DDBJ whole genome shotgun (WGS) entry which is preliminary data.</text>
</comment>
<evidence type="ECO:0000313" key="4">
    <source>
        <dbReference type="EMBL" id="MFD2908029.1"/>
    </source>
</evidence>
<dbReference type="InterPro" id="IPR052037">
    <property type="entry name" value="LPS_export_LptA"/>
</dbReference>
<gene>
    <name evidence="4" type="ORF">ACFSX9_04700</name>
</gene>